<keyword evidence="8" id="KW-0547">Nucleotide-binding</keyword>
<dbReference type="EMBL" id="ML978714">
    <property type="protein sequence ID" value="KAF2089674.1"/>
    <property type="molecule type" value="Genomic_DNA"/>
</dbReference>
<keyword evidence="5 13" id="KW-0813">Transport</keyword>
<keyword evidence="7 13" id="KW-0378">Hydrolase</keyword>
<evidence type="ECO:0000256" key="12">
    <source>
        <dbReference type="ARBA" id="ARBA00023136"/>
    </source>
</evidence>
<sequence>MYWKTLSKVIRGWVIFTQLIDRVPPPNEYATQTLVLAHRRELVEQAARHCTNAYPGKTVDIEMGNMHASGAADITVASVHSIMSSDRIQKFDPRRFKLVLVDEAHHIVARSYLEALDYFGLKNKSNSVTALVGVSATLVRFDGRKLGTVIDRIVYHKDYVEMIEDKWLSEVMFTTVLSKADLSAVKLASGGDFQTSSLSQAVNTDETNEITVRSYLARASDRKSTLVFCVDLAHLTSLTATFRRHGIDARYVTGETSNRIRAERIDAFKAGEYPVLLNCGVFTEGTDIPNIDCVILARPTRSRNLLIQMIGRGMRLHDGKKNCHVIDMVASLETGIVTTPTLLGLDPDAVLEASNMEDAKKLKERKEKEKIREQEIAAKISPDGSPTNSQLRSTVSFTDYSSIHEFLEDTSSEQNSVRQISNYAWVRIGEERYILSVSNIGHVIIDKSINPGKSEHVYTVTYTGRLHATARNRIPYMRPQMIAESSSLEHAIRAADTFAGDKFPLLFIEKWQKWRKAEASPAQLEVLNKLRDEDDKLTPQSVTKGRAQDMILRYKHGAKAQFKRTQVLQRAREREREKERKQPSGSATEEDEDCPIPDSSRSAPPTTDHNALGTSKPESLNDAAAARIPDRDCAPKDRRRNNETVARSSICKSRVWSESSPPSEKDMPIKLLAKDIIPDDMNEGYGRRRARWRNPWSCSWLTLGTVILAAVVLFTIVRSFLTRQLDPKGCAMSYMRPSFVKFHDFDTEHTRFASKYSLYLYREGVIDEDTRVKGVPVLFIPGNAGSYKQVRPLAAEAAYHFHDVLQHDPYAIASGKRALDFFSVDFNEDITAFHGQTLLDQAEYLNDAVAYILSLYHNPHRSARNNELPDPTSVIIVGHSMGGIVARTMLTMPNYQTNSINTILTLSAPHARPPVSFDAEIVKTYQRINDYWRHAYSQEWANDNPLWHVTLISIAGGGLDTIVPSDYASIASLVPETHGFTVFTSSIPHVWTGMDHLAITWCDQFRKSVIRSLYDVVDVSRPMQTRPRAERMRVFKKRFLTGLEDIAEKTLPHKEPKTLLTLEDNFNSIISQGERLTLRSLGQMRKPKAYLLPVPPQGAPEGRKFTLLTDQKLDAPGDHGKLEVLFCSVFPLQPGQSAAIFSMSMDLSGDSSGTTRLACKNAASDLISLPASTQKSKFPFDEAEPFSYLQYDLEDLADHQFVAVVDKSGEPSAGWVVAEFSAPSENTIQVDTGLRRLLSSTLQLKLPASRALVTDISIPALHSSLLAYKLQLGQSTCGQQNELFSPLLRQFIQEVYESKFYVNAKEADINIHGVAPYMPPPFRGKNGGKSAGLNLQLWSDPTCESATEITLKVDIIGSMGKLWMRYRTVFATFPLVAVALILRKQFRVYDETARQRTDTNHNFSNYTHSILILMLWILPINVPVLVVWIRNLAVHWLTPFSSHHNILSIFPFILLVETLSTGRMLPRIPPPRWARYAVNVGFFGMACYAAVYGVTYAYVLHVVGNGLAGWLVGVQVVCGGWWSDYGGGGGSGGGSGGLGDSSWGRRGGGWRTWRPAGWRGTGHIKKRP</sequence>
<evidence type="ECO:0000256" key="2">
    <source>
        <dbReference type="ARBA" id="ARBA00004477"/>
    </source>
</evidence>
<feature type="compositionally biased region" description="Basic and acidic residues" evidence="14">
    <location>
        <begin position="570"/>
        <end position="582"/>
    </location>
</feature>
<feature type="transmembrane region" description="Helical" evidence="13">
    <location>
        <begin position="1446"/>
        <end position="1465"/>
    </location>
</feature>
<evidence type="ECO:0000259" key="15">
    <source>
        <dbReference type="PROSITE" id="PS51192"/>
    </source>
</evidence>
<dbReference type="Pfam" id="PF07819">
    <property type="entry name" value="PGAP1"/>
    <property type="match status" value="1"/>
</dbReference>
<evidence type="ECO:0000256" key="13">
    <source>
        <dbReference type="RuleBase" id="RU365011"/>
    </source>
</evidence>
<evidence type="ECO:0000256" key="8">
    <source>
        <dbReference type="ARBA" id="ARBA00022806"/>
    </source>
</evidence>
<gene>
    <name evidence="17" type="ORF">K490DRAFT_72373</name>
</gene>
<feature type="region of interest" description="Disordered" evidence="14">
    <location>
        <begin position="1533"/>
        <end position="1568"/>
    </location>
</feature>
<evidence type="ECO:0000256" key="11">
    <source>
        <dbReference type="ARBA" id="ARBA00022989"/>
    </source>
</evidence>
<comment type="subcellular location">
    <subcellularLocation>
        <location evidence="2">Endoplasmic reticulum membrane</location>
        <topology evidence="2">Multi-pass membrane protein</topology>
    </subcellularLocation>
</comment>
<evidence type="ECO:0000256" key="1">
    <source>
        <dbReference type="ARBA" id="ARBA00003496"/>
    </source>
</evidence>
<dbReference type="GO" id="GO:0050185">
    <property type="term" value="F:phosphatidylinositol deacylase activity"/>
    <property type="evidence" value="ECO:0007669"/>
    <property type="project" value="TreeGrafter"/>
</dbReference>
<dbReference type="Proteomes" id="UP000799776">
    <property type="component" value="Unassembled WGS sequence"/>
</dbReference>
<feature type="compositionally biased region" description="Gly residues" evidence="14">
    <location>
        <begin position="1533"/>
        <end position="1550"/>
    </location>
</feature>
<accession>A0A6A5YFT1</accession>
<dbReference type="FunFam" id="3.40.50.1820:FF:000056">
    <property type="entry name" value="GPI inositol-deacylase"/>
    <property type="match status" value="1"/>
</dbReference>
<dbReference type="InterPro" id="IPR027417">
    <property type="entry name" value="P-loop_NTPase"/>
</dbReference>
<evidence type="ECO:0000259" key="16">
    <source>
        <dbReference type="PROSITE" id="PS51194"/>
    </source>
</evidence>
<name>A0A6A5YFT1_9PEZI</name>
<evidence type="ECO:0000256" key="7">
    <source>
        <dbReference type="ARBA" id="ARBA00022801"/>
    </source>
</evidence>
<evidence type="ECO:0000256" key="5">
    <source>
        <dbReference type="ARBA" id="ARBA00022448"/>
    </source>
</evidence>
<dbReference type="GO" id="GO:0006505">
    <property type="term" value="P:GPI anchor metabolic process"/>
    <property type="evidence" value="ECO:0007669"/>
    <property type="project" value="TreeGrafter"/>
</dbReference>
<dbReference type="Gene3D" id="3.40.50.300">
    <property type="entry name" value="P-loop containing nucleotide triphosphate hydrolases"/>
    <property type="match status" value="2"/>
</dbReference>
<comment type="function">
    <text evidence="1 13">Involved in inositol deacylation of GPI-anchored proteins which plays important roles in the quality control and ER-associated degradation of GPI-anchored proteins.</text>
</comment>
<dbReference type="SMART" id="SM00490">
    <property type="entry name" value="HELICc"/>
    <property type="match status" value="1"/>
</dbReference>
<dbReference type="Pfam" id="PF25140">
    <property type="entry name" value="PGAP1_TMD"/>
    <property type="match status" value="1"/>
</dbReference>
<dbReference type="SUPFAM" id="SSF52540">
    <property type="entry name" value="P-loop containing nucleoside triphosphate hydrolases"/>
    <property type="match status" value="1"/>
</dbReference>
<feature type="transmembrane region" description="Helical" evidence="13">
    <location>
        <begin position="1477"/>
        <end position="1499"/>
    </location>
</feature>
<evidence type="ECO:0000313" key="17">
    <source>
        <dbReference type="EMBL" id="KAF2089674.1"/>
    </source>
</evidence>
<dbReference type="PANTHER" id="PTHR15495:SF7">
    <property type="entry name" value="GPI INOSITOL-DEACYLASE"/>
    <property type="match status" value="1"/>
</dbReference>
<evidence type="ECO:0000256" key="4">
    <source>
        <dbReference type="ARBA" id="ARBA00015856"/>
    </source>
</evidence>
<feature type="transmembrane region" description="Helical" evidence="13">
    <location>
        <begin position="1363"/>
        <end position="1382"/>
    </location>
</feature>
<dbReference type="InterPro" id="IPR014001">
    <property type="entry name" value="Helicase_ATP-bd"/>
</dbReference>
<dbReference type="EC" id="3.1.-.-" evidence="13"/>
<dbReference type="InterPro" id="IPR006935">
    <property type="entry name" value="Helicase/UvrB_N"/>
</dbReference>
<evidence type="ECO:0000256" key="3">
    <source>
        <dbReference type="ARBA" id="ARBA00006931"/>
    </source>
</evidence>
<dbReference type="OrthoDB" id="348976at2759"/>
<dbReference type="InterPro" id="IPR012908">
    <property type="entry name" value="PGAP1-ab_dom-like"/>
</dbReference>
<dbReference type="PANTHER" id="PTHR15495">
    <property type="entry name" value="NEGATIVE REGULATOR OF VESICLE FORMATION-RELATED"/>
    <property type="match status" value="1"/>
</dbReference>
<dbReference type="Pfam" id="PF00271">
    <property type="entry name" value="Helicase_C"/>
    <property type="match status" value="1"/>
</dbReference>
<dbReference type="Pfam" id="PF04851">
    <property type="entry name" value="ResIII"/>
    <property type="match status" value="1"/>
</dbReference>
<dbReference type="Pfam" id="PF25141">
    <property type="entry name" value="PGAP1_2nd"/>
    <property type="match status" value="1"/>
</dbReference>
<comment type="similarity">
    <text evidence="3 13">Belongs to the GPI inositol-deacylase family.</text>
</comment>
<feature type="compositionally biased region" description="Basic and acidic residues" evidence="14">
    <location>
        <begin position="628"/>
        <end position="642"/>
    </location>
</feature>
<dbReference type="InterPro" id="IPR029058">
    <property type="entry name" value="AB_hydrolase_fold"/>
</dbReference>
<keyword evidence="18" id="KW-1185">Reference proteome</keyword>
<dbReference type="GO" id="GO:0003677">
    <property type="term" value="F:DNA binding"/>
    <property type="evidence" value="ECO:0007669"/>
    <property type="project" value="InterPro"/>
</dbReference>
<feature type="compositionally biased region" description="Polar residues" evidence="14">
    <location>
        <begin position="599"/>
        <end position="618"/>
    </location>
</feature>
<feature type="domain" description="Helicase ATP-binding" evidence="15">
    <location>
        <begin position="1"/>
        <end position="156"/>
    </location>
</feature>
<evidence type="ECO:0000256" key="6">
    <source>
        <dbReference type="ARBA" id="ARBA00022692"/>
    </source>
</evidence>
<feature type="region of interest" description="Disordered" evidence="14">
    <location>
        <begin position="562"/>
        <end position="646"/>
    </location>
</feature>
<keyword evidence="12 13" id="KW-0472">Membrane</keyword>
<evidence type="ECO:0000313" key="18">
    <source>
        <dbReference type="Proteomes" id="UP000799776"/>
    </source>
</evidence>
<evidence type="ECO:0000256" key="9">
    <source>
        <dbReference type="ARBA" id="ARBA00022824"/>
    </source>
</evidence>
<keyword evidence="11 13" id="KW-1133">Transmembrane helix</keyword>
<feature type="transmembrane region" description="Helical" evidence="13">
    <location>
        <begin position="1403"/>
        <end position="1426"/>
    </location>
</feature>
<keyword evidence="8" id="KW-0347">Helicase</keyword>
<evidence type="ECO:0000256" key="14">
    <source>
        <dbReference type="SAM" id="MobiDB-lite"/>
    </source>
</evidence>
<organism evidence="17 18">
    <name type="scientific">Saccharata proteae CBS 121410</name>
    <dbReference type="NCBI Taxonomy" id="1314787"/>
    <lineage>
        <taxon>Eukaryota</taxon>
        <taxon>Fungi</taxon>
        <taxon>Dikarya</taxon>
        <taxon>Ascomycota</taxon>
        <taxon>Pezizomycotina</taxon>
        <taxon>Dothideomycetes</taxon>
        <taxon>Dothideomycetes incertae sedis</taxon>
        <taxon>Botryosphaeriales</taxon>
        <taxon>Saccharataceae</taxon>
        <taxon>Saccharata</taxon>
    </lineage>
</organism>
<protein>
    <recommendedName>
        <fullName evidence="4 13">GPI inositol-deacylase</fullName>
        <ecNumber evidence="13">3.1.-.-</ecNumber>
    </recommendedName>
</protein>
<dbReference type="GO" id="GO:0004386">
    <property type="term" value="F:helicase activity"/>
    <property type="evidence" value="ECO:0007669"/>
    <property type="project" value="UniProtKB-KW"/>
</dbReference>
<dbReference type="Gene3D" id="3.40.50.1820">
    <property type="entry name" value="alpha/beta hydrolase"/>
    <property type="match status" value="1"/>
</dbReference>
<keyword evidence="9 13" id="KW-0256">Endoplasmic reticulum</keyword>
<dbReference type="PROSITE" id="PS51194">
    <property type="entry name" value="HELICASE_CTER"/>
    <property type="match status" value="1"/>
</dbReference>
<dbReference type="InterPro" id="IPR039529">
    <property type="entry name" value="PGAP1/BST1"/>
</dbReference>
<evidence type="ECO:0000256" key="10">
    <source>
        <dbReference type="ARBA" id="ARBA00022927"/>
    </source>
</evidence>
<keyword evidence="8" id="KW-0067">ATP-binding</keyword>
<feature type="domain" description="Helicase C-terminal" evidence="16">
    <location>
        <begin position="211"/>
        <end position="384"/>
    </location>
</feature>
<dbReference type="GO" id="GO:0005789">
    <property type="term" value="C:endoplasmic reticulum membrane"/>
    <property type="evidence" value="ECO:0007669"/>
    <property type="project" value="UniProtKB-SubCell"/>
</dbReference>
<dbReference type="SUPFAM" id="SSF53474">
    <property type="entry name" value="alpha/beta-Hydrolases"/>
    <property type="match status" value="1"/>
</dbReference>
<dbReference type="CDD" id="cd18799">
    <property type="entry name" value="SF2_C_EcoAI-like"/>
    <property type="match status" value="1"/>
</dbReference>
<dbReference type="GO" id="GO:0015031">
    <property type="term" value="P:protein transport"/>
    <property type="evidence" value="ECO:0007669"/>
    <property type="project" value="UniProtKB-KW"/>
</dbReference>
<reference evidence="17" key="1">
    <citation type="journal article" date="2020" name="Stud. Mycol.">
        <title>101 Dothideomycetes genomes: a test case for predicting lifestyles and emergence of pathogens.</title>
        <authorList>
            <person name="Haridas S."/>
            <person name="Albert R."/>
            <person name="Binder M."/>
            <person name="Bloem J."/>
            <person name="Labutti K."/>
            <person name="Salamov A."/>
            <person name="Andreopoulos B."/>
            <person name="Baker S."/>
            <person name="Barry K."/>
            <person name="Bills G."/>
            <person name="Bluhm B."/>
            <person name="Cannon C."/>
            <person name="Castanera R."/>
            <person name="Culley D."/>
            <person name="Daum C."/>
            <person name="Ezra D."/>
            <person name="Gonzalez J."/>
            <person name="Henrissat B."/>
            <person name="Kuo A."/>
            <person name="Liang C."/>
            <person name="Lipzen A."/>
            <person name="Lutzoni F."/>
            <person name="Magnuson J."/>
            <person name="Mondo S."/>
            <person name="Nolan M."/>
            <person name="Ohm R."/>
            <person name="Pangilinan J."/>
            <person name="Park H.-J."/>
            <person name="Ramirez L."/>
            <person name="Alfaro M."/>
            <person name="Sun H."/>
            <person name="Tritt A."/>
            <person name="Yoshinaga Y."/>
            <person name="Zwiers L.-H."/>
            <person name="Turgeon B."/>
            <person name="Goodwin S."/>
            <person name="Spatafora J."/>
            <person name="Crous P."/>
            <person name="Grigoriev I."/>
        </authorList>
    </citation>
    <scope>NUCLEOTIDE SEQUENCE</scope>
    <source>
        <strain evidence="17">CBS 121410</strain>
    </source>
</reference>
<dbReference type="GO" id="GO:0005524">
    <property type="term" value="F:ATP binding"/>
    <property type="evidence" value="ECO:0007669"/>
    <property type="project" value="InterPro"/>
</dbReference>
<dbReference type="GO" id="GO:0006888">
    <property type="term" value="P:endoplasmic reticulum to Golgi vesicle-mediated transport"/>
    <property type="evidence" value="ECO:0007669"/>
    <property type="project" value="TreeGrafter"/>
</dbReference>
<keyword evidence="6 13" id="KW-0812">Transmembrane</keyword>
<dbReference type="InterPro" id="IPR001650">
    <property type="entry name" value="Helicase_C-like"/>
</dbReference>
<proteinExistence type="inferred from homology"/>
<dbReference type="PROSITE" id="PS51192">
    <property type="entry name" value="HELICASE_ATP_BIND_1"/>
    <property type="match status" value="1"/>
</dbReference>
<comment type="caution">
    <text evidence="13">Lacks conserved residue(s) required for the propagation of feature annotation.</text>
</comment>
<dbReference type="InterPro" id="IPR056824">
    <property type="entry name" value="PGAP1_TMD"/>
</dbReference>
<keyword evidence="10 13" id="KW-0653">Protein transport</keyword>